<reference evidence="1 2" key="1">
    <citation type="submission" date="2022-05" db="EMBL/GenBank/DDBJ databases">
        <authorList>
            <consortium name="Genoscope - CEA"/>
            <person name="William W."/>
        </authorList>
    </citation>
    <scope>NUCLEOTIDE SEQUENCE [LARGE SCALE GENOMIC DNA]</scope>
</reference>
<name>A0ABN8LRU5_9CNID</name>
<comment type="caution">
    <text evidence="1">The sequence shown here is derived from an EMBL/GenBank/DDBJ whole genome shotgun (WGS) entry which is preliminary data.</text>
</comment>
<dbReference type="Proteomes" id="UP001159427">
    <property type="component" value="Unassembled WGS sequence"/>
</dbReference>
<evidence type="ECO:0000313" key="1">
    <source>
        <dbReference type="EMBL" id="CAH3019953.1"/>
    </source>
</evidence>
<evidence type="ECO:0000313" key="2">
    <source>
        <dbReference type="Proteomes" id="UP001159427"/>
    </source>
</evidence>
<gene>
    <name evidence="1" type="ORF">PEVE_00005070</name>
</gene>
<organism evidence="1 2">
    <name type="scientific">Porites evermanni</name>
    <dbReference type="NCBI Taxonomy" id="104178"/>
    <lineage>
        <taxon>Eukaryota</taxon>
        <taxon>Metazoa</taxon>
        <taxon>Cnidaria</taxon>
        <taxon>Anthozoa</taxon>
        <taxon>Hexacorallia</taxon>
        <taxon>Scleractinia</taxon>
        <taxon>Fungiina</taxon>
        <taxon>Poritidae</taxon>
        <taxon>Porites</taxon>
    </lineage>
</organism>
<dbReference type="EMBL" id="CALNXI010000132">
    <property type="protein sequence ID" value="CAH3019953.1"/>
    <property type="molecule type" value="Genomic_DNA"/>
</dbReference>
<protein>
    <submittedName>
        <fullName evidence="1">Uncharacterized protein</fullName>
    </submittedName>
</protein>
<keyword evidence="2" id="KW-1185">Reference proteome</keyword>
<accession>A0ABN8LRU5</accession>
<proteinExistence type="predicted"/>
<sequence length="65" mass="7678">MPLFDLRDFEWKRTIKKPFFNIFNSKAKDFEAYGMKVVLPYEGDDIVKAPPPLSKHGPNRMFTKE</sequence>